<dbReference type="EnsemblFungi" id="MAPG_03659T0">
    <property type="protein sequence ID" value="MAPG_03659T0"/>
    <property type="gene ID" value="MAPG_03659"/>
</dbReference>
<dbReference type="OrthoDB" id="10368542at2759"/>
<dbReference type="Proteomes" id="UP000011715">
    <property type="component" value="Unassembled WGS sequence"/>
</dbReference>
<reference evidence="2" key="4">
    <citation type="journal article" date="2015" name="G3 (Bethesda)">
        <title>Genome sequences of three phytopathogenic species of the Magnaporthaceae family of fungi.</title>
        <authorList>
            <person name="Okagaki L.H."/>
            <person name="Nunes C.C."/>
            <person name="Sailsbery J."/>
            <person name="Clay B."/>
            <person name="Brown D."/>
            <person name="John T."/>
            <person name="Oh Y."/>
            <person name="Young N."/>
            <person name="Fitzgerald M."/>
            <person name="Haas B.J."/>
            <person name="Zeng Q."/>
            <person name="Young S."/>
            <person name="Adiconis X."/>
            <person name="Fan L."/>
            <person name="Levin J.Z."/>
            <person name="Mitchell T.K."/>
            <person name="Okubara P.A."/>
            <person name="Farman M.L."/>
            <person name="Kohn L.M."/>
            <person name="Birren B."/>
            <person name="Ma L.-J."/>
            <person name="Dean R.A."/>
        </authorList>
    </citation>
    <scope>NUCLEOTIDE SEQUENCE</scope>
    <source>
        <strain evidence="2">ATCC 64411 / 73-15</strain>
    </source>
</reference>
<name>A0A0C4DUL9_MAGP6</name>
<keyword evidence="3" id="KW-1185">Reference proteome</keyword>
<dbReference type="VEuPathDB" id="FungiDB:MAPG_03659"/>
<dbReference type="EMBL" id="ADBL01000873">
    <property type="status" value="NOT_ANNOTATED_CDS"/>
    <property type="molecule type" value="Genomic_DNA"/>
</dbReference>
<dbReference type="eggNOG" id="ENOG502T68B">
    <property type="taxonomic scope" value="Eukaryota"/>
</dbReference>
<evidence type="ECO:0000313" key="1">
    <source>
        <dbReference type="EMBL" id="KLU84619.1"/>
    </source>
</evidence>
<dbReference type="EMBL" id="GL876968">
    <property type="protein sequence ID" value="KLU84619.1"/>
    <property type="molecule type" value="Genomic_DNA"/>
</dbReference>
<reference evidence="1" key="3">
    <citation type="submission" date="2011-03" db="EMBL/GenBank/DDBJ databases">
        <title>Annotation of Magnaporthe poae ATCC 64411.</title>
        <authorList>
            <person name="Ma L.-J."/>
            <person name="Dead R."/>
            <person name="Young S.K."/>
            <person name="Zeng Q."/>
            <person name="Gargeya S."/>
            <person name="Fitzgerald M."/>
            <person name="Haas B."/>
            <person name="Abouelleil A."/>
            <person name="Alvarado L."/>
            <person name="Arachchi H.M."/>
            <person name="Berlin A."/>
            <person name="Brown A."/>
            <person name="Chapman S.B."/>
            <person name="Chen Z."/>
            <person name="Dunbar C."/>
            <person name="Freedman E."/>
            <person name="Gearin G."/>
            <person name="Gellesch M."/>
            <person name="Goldberg J."/>
            <person name="Griggs A."/>
            <person name="Gujja S."/>
            <person name="Heiman D."/>
            <person name="Howarth C."/>
            <person name="Larson L."/>
            <person name="Lui A."/>
            <person name="MacDonald P.J.P."/>
            <person name="Mehta T."/>
            <person name="Montmayeur A."/>
            <person name="Murphy C."/>
            <person name="Neiman D."/>
            <person name="Pearson M."/>
            <person name="Priest M."/>
            <person name="Roberts A."/>
            <person name="Saif S."/>
            <person name="Shea T."/>
            <person name="Shenoy N."/>
            <person name="Sisk P."/>
            <person name="Stolte C."/>
            <person name="Sykes S."/>
            <person name="Yandava C."/>
            <person name="Wortman J."/>
            <person name="Nusbaum C."/>
            <person name="Birren B."/>
        </authorList>
    </citation>
    <scope>NUCLEOTIDE SEQUENCE</scope>
    <source>
        <strain evidence="1">ATCC 64411</strain>
    </source>
</reference>
<evidence type="ECO:0000313" key="2">
    <source>
        <dbReference type="EnsemblFungi" id="MAPG_03659T0"/>
    </source>
</evidence>
<reference evidence="3" key="1">
    <citation type="submission" date="2010-05" db="EMBL/GenBank/DDBJ databases">
        <title>The genome sequence of Magnaporthe poae strain ATCC 64411.</title>
        <authorList>
            <person name="Ma L.-J."/>
            <person name="Dead R."/>
            <person name="Young S."/>
            <person name="Zeng Q."/>
            <person name="Koehrsen M."/>
            <person name="Alvarado L."/>
            <person name="Berlin A."/>
            <person name="Chapman S.B."/>
            <person name="Chen Z."/>
            <person name="Freedman E."/>
            <person name="Gellesch M."/>
            <person name="Goldberg J."/>
            <person name="Griggs A."/>
            <person name="Gujja S."/>
            <person name="Heilman E.R."/>
            <person name="Heiman D."/>
            <person name="Hepburn T."/>
            <person name="Howarth C."/>
            <person name="Jen D."/>
            <person name="Larson L."/>
            <person name="Mehta T."/>
            <person name="Neiman D."/>
            <person name="Pearson M."/>
            <person name="Roberts A."/>
            <person name="Saif S."/>
            <person name="Shea T."/>
            <person name="Shenoy N."/>
            <person name="Sisk P."/>
            <person name="Stolte C."/>
            <person name="Sykes S."/>
            <person name="Walk T."/>
            <person name="White J."/>
            <person name="Yandava C."/>
            <person name="Haas B."/>
            <person name="Nusbaum C."/>
            <person name="Birren B."/>
        </authorList>
    </citation>
    <scope>NUCLEOTIDE SEQUENCE [LARGE SCALE GENOMIC DNA]</scope>
    <source>
        <strain evidence="3">ATCC 64411 / 73-15</strain>
    </source>
</reference>
<protein>
    <submittedName>
        <fullName evidence="1 2">Uncharacterized protein</fullName>
    </submittedName>
</protein>
<reference evidence="1" key="2">
    <citation type="submission" date="2010-05" db="EMBL/GenBank/DDBJ databases">
        <title>The Genome Sequence of Magnaporthe poae strain ATCC 64411.</title>
        <authorList>
            <consortium name="The Broad Institute Genome Sequencing Platform"/>
            <consortium name="Broad Institute Genome Sequencing Center for Infectious Disease"/>
            <person name="Ma L.-J."/>
            <person name="Dead R."/>
            <person name="Young S."/>
            <person name="Zeng Q."/>
            <person name="Koehrsen M."/>
            <person name="Alvarado L."/>
            <person name="Berlin A."/>
            <person name="Chapman S.B."/>
            <person name="Chen Z."/>
            <person name="Freedman E."/>
            <person name="Gellesch M."/>
            <person name="Goldberg J."/>
            <person name="Griggs A."/>
            <person name="Gujja S."/>
            <person name="Heilman E.R."/>
            <person name="Heiman D."/>
            <person name="Hepburn T."/>
            <person name="Howarth C."/>
            <person name="Jen D."/>
            <person name="Larson L."/>
            <person name="Mehta T."/>
            <person name="Neiman D."/>
            <person name="Pearson M."/>
            <person name="Roberts A."/>
            <person name="Saif S."/>
            <person name="Shea T."/>
            <person name="Shenoy N."/>
            <person name="Sisk P."/>
            <person name="Stolte C."/>
            <person name="Sykes S."/>
            <person name="Walk T."/>
            <person name="White J."/>
            <person name="Yandava C."/>
            <person name="Haas B."/>
            <person name="Nusbaum C."/>
            <person name="Birren B."/>
        </authorList>
    </citation>
    <scope>NUCLEOTIDE SEQUENCE</scope>
    <source>
        <strain evidence="1">ATCC 64411</strain>
    </source>
</reference>
<evidence type="ECO:0000313" key="3">
    <source>
        <dbReference type="Proteomes" id="UP000011715"/>
    </source>
</evidence>
<proteinExistence type="predicted"/>
<gene>
    <name evidence="1" type="ORF">MAPG_03659</name>
</gene>
<sequence>MQEPGLPYELLVAIYTHLINDFLSRPRLVSLEARDYPQRGDPELRLVYHNSRTLQQGDSIRSLRLVGQASKQIVDHIIRTLLPLEDSRRAHMLKFPKPLRGLLINPHTDVFFLSSIVLAVAHPLMFFPGIHGIQVEDIRALRNIVVAAREMKLCLQGWWEIERHGESDANMLQLLSGRDASRERVVVLLGADGVSDGVCYEQLVIVSEADAQSIEQHFPVIREELLLLGFVMRMWRRWREVKHATLPRLEFARIRRDLDW</sequence>
<organism evidence="2 3">
    <name type="scientific">Magnaporthiopsis poae (strain ATCC 64411 / 73-15)</name>
    <name type="common">Kentucky bluegrass fungus</name>
    <name type="synonym">Magnaporthe poae</name>
    <dbReference type="NCBI Taxonomy" id="644358"/>
    <lineage>
        <taxon>Eukaryota</taxon>
        <taxon>Fungi</taxon>
        <taxon>Dikarya</taxon>
        <taxon>Ascomycota</taxon>
        <taxon>Pezizomycotina</taxon>
        <taxon>Sordariomycetes</taxon>
        <taxon>Sordariomycetidae</taxon>
        <taxon>Magnaporthales</taxon>
        <taxon>Magnaporthaceae</taxon>
        <taxon>Magnaporthiopsis</taxon>
    </lineage>
</organism>
<reference evidence="2" key="5">
    <citation type="submission" date="2015-06" db="UniProtKB">
        <authorList>
            <consortium name="EnsemblFungi"/>
        </authorList>
    </citation>
    <scope>IDENTIFICATION</scope>
    <source>
        <strain evidence="2">ATCC 64411</strain>
    </source>
</reference>
<accession>A0A0C4DUL9</accession>
<dbReference type="AlphaFoldDB" id="A0A0C4DUL9"/>